<dbReference type="InterPro" id="IPR044992">
    <property type="entry name" value="ChyE-like"/>
</dbReference>
<dbReference type="Pfam" id="PF00117">
    <property type="entry name" value="GATase"/>
    <property type="match status" value="1"/>
</dbReference>
<organism evidence="2">
    <name type="scientific">Phytobacter massiliensis</name>
    <dbReference type="NCBI Taxonomy" id="1485952"/>
    <lineage>
        <taxon>Bacteria</taxon>
        <taxon>Pseudomonadati</taxon>
        <taxon>Pseudomonadota</taxon>
        <taxon>Gammaproteobacteria</taxon>
        <taxon>Enterobacterales</taxon>
        <taxon>Enterobacteriaceae</taxon>
        <taxon>Phytobacter</taxon>
    </lineage>
</organism>
<feature type="domain" description="Glutamine amidotransferase" evidence="1">
    <location>
        <begin position="76"/>
        <end position="194"/>
    </location>
</feature>
<proteinExistence type="predicted"/>
<dbReference type="InterPro" id="IPR029062">
    <property type="entry name" value="Class_I_gatase-like"/>
</dbReference>
<name>A0A6N3BZR1_9ENTR</name>
<dbReference type="InterPro" id="IPR017926">
    <property type="entry name" value="GATASE"/>
</dbReference>
<keyword evidence="2" id="KW-0436">Ligase</keyword>
<dbReference type="PANTHER" id="PTHR42695">
    <property type="entry name" value="GLUTAMINE AMIDOTRANSFERASE YLR126C-RELATED"/>
    <property type="match status" value="1"/>
</dbReference>
<dbReference type="EC" id="6.3.5.2" evidence="2"/>
<dbReference type="OrthoDB" id="9813383at2"/>
<dbReference type="AlphaFoldDB" id="A0A6N3BZR1"/>
<dbReference type="GO" id="GO:0005829">
    <property type="term" value="C:cytosol"/>
    <property type="evidence" value="ECO:0007669"/>
    <property type="project" value="TreeGrafter"/>
</dbReference>
<dbReference type="NCBIfam" id="NF006562">
    <property type="entry name" value="PRK09065.1"/>
    <property type="match status" value="1"/>
</dbReference>
<protein>
    <submittedName>
        <fullName evidence="2">GMP synthase [glutamine-hydrolyzing]</fullName>
        <ecNumber evidence="2">6.3.5.2</ecNumber>
    </submittedName>
</protein>
<gene>
    <name evidence="2" type="primary">guaA_1</name>
    <name evidence="2" type="ORF">EMLFYP7_01355</name>
</gene>
<dbReference type="Gene3D" id="3.40.50.880">
    <property type="match status" value="1"/>
</dbReference>
<dbReference type="EMBL" id="CACRTZ010000006">
    <property type="protein sequence ID" value="VYU08258.1"/>
    <property type="molecule type" value="Genomic_DNA"/>
</dbReference>
<dbReference type="GO" id="GO:0003922">
    <property type="term" value="F:GMP synthase (glutamine-hydrolyzing) activity"/>
    <property type="evidence" value="ECO:0007669"/>
    <property type="project" value="UniProtKB-EC"/>
</dbReference>
<dbReference type="SUPFAM" id="SSF52317">
    <property type="entry name" value="Class I glutamine amidotransferase-like"/>
    <property type="match status" value="1"/>
</dbReference>
<accession>A0A6N3BZR1</accession>
<evidence type="ECO:0000313" key="2">
    <source>
        <dbReference type="EMBL" id="VYU08258.1"/>
    </source>
</evidence>
<evidence type="ECO:0000259" key="1">
    <source>
        <dbReference type="Pfam" id="PF00117"/>
    </source>
</evidence>
<dbReference type="RefSeq" id="WP_044183380.1">
    <property type="nucleotide sequence ID" value="NZ_CABKSF010000004.1"/>
</dbReference>
<reference evidence="2" key="1">
    <citation type="submission" date="2019-11" db="EMBL/GenBank/DDBJ databases">
        <authorList>
            <person name="Feng L."/>
        </authorList>
    </citation>
    <scope>NUCLEOTIDE SEQUENCE</scope>
    <source>
        <strain evidence="2">EMassiliensisLFYP7</strain>
    </source>
</reference>
<dbReference type="PROSITE" id="PS51273">
    <property type="entry name" value="GATASE_TYPE_1"/>
    <property type="match status" value="1"/>
</dbReference>
<dbReference type="CDD" id="cd01741">
    <property type="entry name" value="GATase1_1"/>
    <property type="match status" value="1"/>
</dbReference>
<dbReference type="PANTHER" id="PTHR42695:SF5">
    <property type="entry name" value="GLUTAMINE AMIDOTRANSFERASE YLR126C-RELATED"/>
    <property type="match status" value="1"/>
</dbReference>
<sequence>MADRPLIILQVGFPCDAIRETHGDIPSWFCRAIQHPLEQTEVIRVFDGEPLPAPDANRVAVITGSWAMVTDRLPWSEAAAEWIRQAMTMGMSLFGVCYGHQLMAHALGGEVEWHPQGREVGSQAIHLHPSASNDMLLSTLPREFPAHLTHMQTVSRLPEGALALASSAHDQHQIVRYGPNAMSTQFHPEFTPAIAADMIRQRNAVLTEEGFDPQALLASLLPAPETTELLRRFVNQALSRVLPQDDSLAQSA</sequence>